<name>R4X6V3_TAPDE</name>
<keyword evidence="7 9" id="KW-0862">Zinc</keyword>
<proteinExistence type="inferred from homology"/>
<evidence type="ECO:0000313" key="12">
    <source>
        <dbReference type="Proteomes" id="UP000013776"/>
    </source>
</evidence>
<sequence length="417" mass="45765">MMVPLSTLLTLLPLCAAVFDTHTSSTNDAALSAAHRADEQGILQLAQSNLRLIQTSDTKEPRWALEEDKDALRRMGIRFMDITDHQDLGKMNAALAVTAKKDETHKKDPFPKKLKHTEFAKKFLKSLDKTSMHTHLSLLTAFHSRYYKSSYGAASGEFLFNLVQNISSVHEEAITVKQFKHPWGQHSIIARIQGSESNDTVVIGAHQDSANLFLPTILAAPGADDDGSGTVTILEVLRVLAAGQFVPKNSLEFHWYSAEEGGLLGSQAVFEAYEKKGANVTAMLQQDMTGYISKTIDAGGPEALGVITDFVDQDLTRFIKTVIGGYCSLPYVETQCGYACSDHASASRAGYRSAFVIESEFKYSNPAIHSQNDLIEHLSFHHMLEHAKLTTGFAIELGLAGKKDTKDKNARSGRFGL</sequence>
<dbReference type="InterPro" id="IPR018247">
    <property type="entry name" value="EF_Hand_1_Ca_BS"/>
</dbReference>
<dbReference type="GO" id="GO:0008235">
    <property type="term" value="F:metalloexopeptidase activity"/>
    <property type="evidence" value="ECO:0007669"/>
    <property type="project" value="InterPro"/>
</dbReference>
<evidence type="ECO:0000259" key="10">
    <source>
        <dbReference type="Pfam" id="PF04389"/>
    </source>
</evidence>
<dbReference type="FunFam" id="3.40.630.10:FF:000042">
    <property type="entry name" value="Peptide hydrolase"/>
    <property type="match status" value="1"/>
</dbReference>
<dbReference type="AlphaFoldDB" id="R4X6V3"/>
<evidence type="ECO:0000256" key="2">
    <source>
        <dbReference type="ARBA" id="ARBA00022438"/>
    </source>
</evidence>
<feature type="chain" id="PRO_5005145426" description="Peptide hydrolase" evidence="9">
    <location>
        <begin position="18"/>
        <end position="417"/>
    </location>
</feature>
<gene>
    <name evidence="11" type="ORF">TAPDE_000607</name>
</gene>
<dbReference type="OrthoDB" id="2214at2759"/>
<dbReference type="PANTHER" id="PTHR12147">
    <property type="entry name" value="METALLOPEPTIDASE M28 FAMILY MEMBER"/>
    <property type="match status" value="1"/>
</dbReference>
<evidence type="ECO:0000256" key="3">
    <source>
        <dbReference type="ARBA" id="ARBA00022670"/>
    </source>
</evidence>
<keyword evidence="12" id="KW-1185">Reference proteome</keyword>
<dbReference type="Gene3D" id="3.40.630.10">
    <property type="entry name" value="Zn peptidases"/>
    <property type="match status" value="1"/>
</dbReference>
<dbReference type="InterPro" id="IPR007484">
    <property type="entry name" value="Peptidase_M28"/>
</dbReference>
<dbReference type="EMBL" id="CAHR02000020">
    <property type="protein sequence ID" value="CCG80946.1"/>
    <property type="molecule type" value="Genomic_DNA"/>
</dbReference>
<dbReference type="GO" id="GO:0046872">
    <property type="term" value="F:metal ion binding"/>
    <property type="evidence" value="ECO:0007669"/>
    <property type="project" value="UniProtKB-KW"/>
</dbReference>
<protein>
    <recommendedName>
        <fullName evidence="9">Peptide hydrolase</fullName>
        <ecNumber evidence="9">3.4.-.-</ecNumber>
    </recommendedName>
</protein>
<dbReference type="SUPFAM" id="SSF53187">
    <property type="entry name" value="Zn-dependent exopeptidases"/>
    <property type="match status" value="1"/>
</dbReference>
<dbReference type="GO" id="GO:0006508">
    <property type="term" value="P:proteolysis"/>
    <property type="evidence" value="ECO:0007669"/>
    <property type="project" value="UniProtKB-KW"/>
</dbReference>
<feature type="domain" description="Peptidase M28" evidence="10">
    <location>
        <begin position="188"/>
        <end position="389"/>
    </location>
</feature>
<dbReference type="CDD" id="cd03879">
    <property type="entry name" value="M28_AAP"/>
    <property type="match status" value="1"/>
</dbReference>
<comment type="caution">
    <text evidence="11">The sequence shown here is derived from an EMBL/GenBank/DDBJ whole genome shotgun (WGS) entry which is preliminary data.</text>
</comment>
<evidence type="ECO:0000256" key="4">
    <source>
        <dbReference type="ARBA" id="ARBA00022723"/>
    </source>
</evidence>
<comment type="cofactor">
    <cofactor evidence="1">
        <name>Zn(2+)</name>
        <dbReference type="ChEBI" id="CHEBI:29105"/>
    </cofactor>
</comment>
<keyword evidence="5 9" id="KW-0732">Signal</keyword>
<evidence type="ECO:0000313" key="11">
    <source>
        <dbReference type="EMBL" id="CCG80946.1"/>
    </source>
</evidence>
<feature type="signal peptide" evidence="9">
    <location>
        <begin position="1"/>
        <end position="17"/>
    </location>
</feature>
<accession>R4X6V3</accession>
<evidence type="ECO:0000256" key="6">
    <source>
        <dbReference type="ARBA" id="ARBA00022801"/>
    </source>
</evidence>
<evidence type="ECO:0000256" key="1">
    <source>
        <dbReference type="ARBA" id="ARBA00001947"/>
    </source>
</evidence>
<dbReference type="VEuPathDB" id="FungiDB:TAPDE_000607"/>
<dbReference type="STRING" id="1097556.R4X6V3"/>
<keyword evidence="2" id="KW-0031">Aminopeptidase</keyword>
<evidence type="ECO:0000256" key="9">
    <source>
        <dbReference type="RuleBase" id="RU361240"/>
    </source>
</evidence>
<dbReference type="InterPro" id="IPR045175">
    <property type="entry name" value="M28_fam"/>
</dbReference>
<evidence type="ECO:0000256" key="8">
    <source>
        <dbReference type="ARBA" id="ARBA00043962"/>
    </source>
</evidence>
<dbReference type="Proteomes" id="UP000013776">
    <property type="component" value="Unassembled WGS sequence"/>
</dbReference>
<evidence type="ECO:0000256" key="7">
    <source>
        <dbReference type="ARBA" id="ARBA00022833"/>
    </source>
</evidence>
<dbReference type="PANTHER" id="PTHR12147:SF56">
    <property type="entry name" value="AMINOPEPTIDASE YDR415C-RELATED"/>
    <property type="match status" value="1"/>
</dbReference>
<keyword evidence="4 9" id="KW-0479">Metal-binding</keyword>
<keyword evidence="3 9" id="KW-0645">Protease</keyword>
<evidence type="ECO:0000256" key="5">
    <source>
        <dbReference type="ARBA" id="ARBA00022729"/>
    </source>
</evidence>
<dbReference type="EC" id="3.4.-.-" evidence="9"/>
<reference evidence="11 12" key="1">
    <citation type="journal article" date="2013" name="MBio">
        <title>Genome sequencing of the plant pathogen Taphrina deformans, the causal agent of peach leaf curl.</title>
        <authorList>
            <person name="Cisse O.H."/>
            <person name="Almeida J.M.G.C.F."/>
            <person name="Fonseca A."/>
            <person name="Kumar A.A."/>
            <person name="Salojaervi J."/>
            <person name="Overmyer K."/>
            <person name="Hauser P.M."/>
            <person name="Pagni M."/>
        </authorList>
    </citation>
    <scope>NUCLEOTIDE SEQUENCE [LARGE SCALE GENOMIC DNA]</scope>
    <source>
        <strain evidence="12">PYCC 5710 / ATCC 11124 / CBS 356.35 / IMI 108563 / JCM 9778 / NBRC 8474</strain>
    </source>
</reference>
<dbReference type="GO" id="GO:0004177">
    <property type="term" value="F:aminopeptidase activity"/>
    <property type="evidence" value="ECO:0007669"/>
    <property type="project" value="UniProtKB-KW"/>
</dbReference>
<comment type="similarity">
    <text evidence="8">Belongs to the peptidase M28 family. M28E subfamily.</text>
</comment>
<organism evidence="11 12">
    <name type="scientific">Taphrina deformans (strain PYCC 5710 / ATCC 11124 / CBS 356.35 / IMI 108563 / JCM 9778 / NBRC 8474)</name>
    <name type="common">Peach leaf curl fungus</name>
    <name type="synonym">Lalaria deformans</name>
    <dbReference type="NCBI Taxonomy" id="1097556"/>
    <lineage>
        <taxon>Eukaryota</taxon>
        <taxon>Fungi</taxon>
        <taxon>Dikarya</taxon>
        <taxon>Ascomycota</taxon>
        <taxon>Taphrinomycotina</taxon>
        <taxon>Taphrinomycetes</taxon>
        <taxon>Taphrinales</taxon>
        <taxon>Taphrinaceae</taxon>
        <taxon>Taphrina</taxon>
    </lineage>
</organism>
<dbReference type="PROSITE" id="PS00018">
    <property type="entry name" value="EF_HAND_1"/>
    <property type="match status" value="1"/>
</dbReference>
<keyword evidence="6 9" id="KW-0378">Hydrolase</keyword>
<dbReference type="Pfam" id="PF04389">
    <property type="entry name" value="Peptidase_M28"/>
    <property type="match status" value="1"/>
</dbReference>
<dbReference type="eggNOG" id="KOG2195">
    <property type="taxonomic scope" value="Eukaryota"/>
</dbReference>